<reference evidence="1" key="1">
    <citation type="submission" date="2022-04" db="EMBL/GenBank/DDBJ databases">
        <title>A functionally conserved STORR gene fusion in Papaver species that diverged 16.8 million years ago.</title>
        <authorList>
            <person name="Catania T."/>
        </authorList>
    </citation>
    <scope>NUCLEOTIDE SEQUENCE</scope>
    <source>
        <strain evidence="1">S-188037</strain>
    </source>
</reference>
<organism evidence="1 2">
    <name type="scientific">Papaver atlanticum</name>
    <dbReference type="NCBI Taxonomy" id="357466"/>
    <lineage>
        <taxon>Eukaryota</taxon>
        <taxon>Viridiplantae</taxon>
        <taxon>Streptophyta</taxon>
        <taxon>Embryophyta</taxon>
        <taxon>Tracheophyta</taxon>
        <taxon>Spermatophyta</taxon>
        <taxon>Magnoliopsida</taxon>
        <taxon>Ranunculales</taxon>
        <taxon>Papaveraceae</taxon>
        <taxon>Papaveroideae</taxon>
        <taxon>Papaver</taxon>
    </lineage>
</organism>
<evidence type="ECO:0000313" key="2">
    <source>
        <dbReference type="Proteomes" id="UP001202328"/>
    </source>
</evidence>
<evidence type="ECO:0000313" key="1">
    <source>
        <dbReference type="EMBL" id="KAI3942136.1"/>
    </source>
</evidence>
<comment type="caution">
    <text evidence="1">The sequence shown here is derived from an EMBL/GenBank/DDBJ whole genome shotgun (WGS) entry which is preliminary data.</text>
</comment>
<dbReference type="EMBL" id="JAJJMB010004716">
    <property type="protein sequence ID" value="KAI3942136.1"/>
    <property type="molecule type" value="Genomic_DNA"/>
</dbReference>
<proteinExistence type="predicted"/>
<dbReference type="PANTHER" id="PTHR45763">
    <property type="entry name" value="HYDROLASE, ALPHA/BETA FOLD FAMILY PROTEIN, EXPRESSED-RELATED"/>
    <property type="match status" value="1"/>
</dbReference>
<gene>
    <name evidence="1" type="ORF">MKW98_003735</name>
</gene>
<protein>
    <submittedName>
        <fullName evidence="1">Uncharacterized protein</fullName>
    </submittedName>
</protein>
<sequence length="111" mass="12948">MIDNPKPGQEKVKQQGIYESLIRDMMVENPFPENDGNPVQIWQGCEDRIISCQIQRYVAERLPWIKYYEIADGGQLLPHNTTVVNAVLRSLLMQKNHLLYKNGQNYTRGRM</sequence>
<dbReference type="PANTHER" id="PTHR45763:SF51">
    <property type="entry name" value="ALPHA_BETA-HYDROLASES SUPERFAMILY PROTEIN"/>
    <property type="match status" value="1"/>
</dbReference>
<dbReference type="Proteomes" id="UP001202328">
    <property type="component" value="Unassembled WGS sequence"/>
</dbReference>
<keyword evidence="2" id="KW-1185">Reference proteome</keyword>
<name>A0AAD4T895_9MAGN</name>
<accession>A0AAD4T895</accession>
<dbReference type="AlphaFoldDB" id="A0AAD4T895"/>